<dbReference type="PANTHER" id="PTHR21192">
    <property type="entry name" value="NUCLEAR PROTEIN E3-3"/>
    <property type="match status" value="1"/>
</dbReference>
<evidence type="ECO:0000313" key="2">
    <source>
        <dbReference type="Proteomes" id="UP000480684"/>
    </source>
</evidence>
<accession>A0A7C9QSZ7</accession>
<dbReference type="InterPro" id="IPR036748">
    <property type="entry name" value="MTH938-like_sf"/>
</dbReference>
<dbReference type="AlphaFoldDB" id="A0A7C9QSZ7"/>
<evidence type="ECO:0008006" key="3">
    <source>
        <dbReference type="Google" id="ProtNLM"/>
    </source>
</evidence>
<dbReference type="Gene3D" id="3.40.1230.10">
    <property type="entry name" value="MTH938-like"/>
    <property type="match status" value="1"/>
</dbReference>
<dbReference type="PANTHER" id="PTHR21192:SF2">
    <property type="entry name" value="NADH DEHYDROGENASE [UBIQUINONE] 1 ALPHA SUBCOMPLEX ASSEMBLY FACTOR 3"/>
    <property type="match status" value="1"/>
</dbReference>
<comment type="caution">
    <text evidence="1">The sequence shown here is derived from an EMBL/GenBank/DDBJ whole genome shotgun (WGS) entry which is preliminary data.</text>
</comment>
<dbReference type="SUPFAM" id="SSF64076">
    <property type="entry name" value="MTH938-like"/>
    <property type="match status" value="1"/>
</dbReference>
<sequence length="124" mass="12899">MDITPVVAADRQLIHGYGDGGFTITAIRYEGSVLVLPSATLAWEVGDMAALSVESLAPILEAQPRPAVLLLGCGKGMQPVPREVRAALRSAGIVVEPMDTGAACRTYNVLLTEGRDVAAALIAV</sequence>
<protein>
    <recommendedName>
        <fullName evidence="3">Xcc1710-like domain-containing protein</fullName>
    </recommendedName>
</protein>
<name>A0A7C9QSZ7_9PROT</name>
<proteinExistence type="predicted"/>
<dbReference type="InterPro" id="IPR007523">
    <property type="entry name" value="NDUFAF3/AAMDC"/>
</dbReference>
<reference evidence="1 2" key="1">
    <citation type="submission" date="2020-02" db="EMBL/GenBank/DDBJ databases">
        <authorList>
            <person name="Dziuba M."/>
            <person name="Kuznetsov B."/>
            <person name="Mardanov A."/>
            <person name="Ravin N."/>
            <person name="Grouzdev D."/>
        </authorList>
    </citation>
    <scope>NUCLEOTIDE SEQUENCE [LARGE SCALE GENOMIC DNA]</scope>
    <source>
        <strain evidence="1 2">SpK</strain>
    </source>
</reference>
<keyword evidence="2" id="KW-1185">Reference proteome</keyword>
<dbReference type="Proteomes" id="UP000480684">
    <property type="component" value="Unassembled WGS sequence"/>
</dbReference>
<gene>
    <name evidence="1" type="ORF">G4223_07430</name>
</gene>
<dbReference type="CDD" id="cd00248">
    <property type="entry name" value="Mth938-like"/>
    <property type="match status" value="1"/>
</dbReference>
<dbReference type="Pfam" id="PF04430">
    <property type="entry name" value="DUF498"/>
    <property type="match status" value="1"/>
</dbReference>
<evidence type="ECO:0000313" key="1">
    <source>
        <dbReference type="EMBL" id="NFV79938.1"/>
    </source>
</evidence>
<dbReference type="EMBL" id="JAAIYP010000034">
    <property type="protein sequence ID" value="NFV79938.1"/>
    <property type="molecule type" value="Genomic_DNA"/>
</dbReference>
<organism evidence="1 2">
    <name type="scientific">Magnetospirillum aberrantis SpK</name>
    <dbReference type="NCBI Taxonomy" id="908842"/>
    <lineage>
        <taxon>Bacteria</taxon>
        <taxon>Pseudomonadati</taxon>
        <taxon>Pseudomonadota</taxon>
        <taxon>Alphaproteobacteria</taxon>
        <taxon>Rhodospirillales</taxon>
        <taxon>Rhodospirillaceae</taxon>
        <taxon>Magnetospirillum</taxon>
    </lineage>
</organism>